<name>A0A2P2J3L6_RHIMU</name>
<feature type="region of interest" description="Disordered" evidence="1">
    <location>
        <begin position="1"/>
        <end position="26"/>
    </location>
</feature>
<evidence type="ECO:0000256" key="1">
    <source>
        <dbReference type="SAM" id="MobiDB-lite"/>
    </source>
</evidence>
<reference evidence="2" key="1">
    <citation type="submission" date="2018-02" db="EMBL/GenBank/DDBJ databases">
        <title>Rhizophora mucronata_Transcriptome.</title>
        <authorList>
            <person name="Meera S.P."/>
            <person name="Sreeshan A."/>
            <person name="Augustine A."/>
        </authorList>
    </citation>
    <scope>NUCLEOTIDE SEQUENCE</scope>
    <source>
        <tissue evidence="2">Leaf</tissue>
    </source>
</reference>
<dbReference type="AlphaFoldDB" id="A0A2P2J3L6"/>
<sequence>MSLEAIQHRNPNLVEEKRVQRDPMGSEDNGWPWQLRILVKLGDCFCSHLRAQ</sequence>
<organism evidence="2">
    <name type="scientific">Rhizophora mucronata</name>
    <name type="common">Asiatic mangrove</name>
    <dbReference type="NCBI Taxonomy" id="61149"/>
    <lineage>
        <taxon>Eukaryota</taxon>
        <taxon>Viridiplantae</taxon>
        <taxon>Streptophyta</taxon>
        <taxon>Embryophyta</taxon>
        <taxon>Tracheophyta</taxon>
        <taxon>Spermatophyta</taxon>
        <taxon>Magnoliopsida</taxon>
        <taxon>eudicotyledons</taxon>
        <taxon>Gunneridae</taxon>
        <taxon>Pentapetalae</taxon>
        <taxon>rosids</taxon>
        <taxon>fabids</taxon>
        <taxon>Malpighiales</taxon>
        <taxon>Rhizophoraceae</taxon>
        <taxon>Rhizophora</taxon>
    </lineage>
</organism>
<accession>A0A2P2J3L6</accession>
<protein>
    <submittedName>
        <fullName evidence="2">Uncharacterized protein</fullName>
    </submittedName>
</protein>
<dbReference type="EMBL" id="GGEC01007586">
    <property type="protein sequence ID" value="MBW88069.1"/>
    <property type="molecule type" value="Transcribed_RNA"/>
</dbReference>
<proteinExistence type="predicted"/>
<evidence type="ECO:0000313" key="2">
    <source>
        <dbReference type="EMBL" id="MBW88069.1"/>
    </source>
</evidence>